<feature type="region of interest" description="Disordered" evidence="1">
    <location>
        <begin position="1"/>
        <end position="26"/>
    </location>
</feature>
<evidence type="ECO:0000313" key="3">
    <source>
        <dbReference type="EnsemblPlants" id="Solyc02g065085.1.1"/>
    </source>
</evidence>
<keyword evidence="4" id="KW-1185">Reference proteome</keyword>
<proteinExistence type="predicted"/>
<evidence type="ECO:0000256" key="1">
    <source>
        <dbReference type="SAM" id="MobiDB-lite"/>
    </source>
</evidence>
<feature type="compositionally biased region" description="Polar residues" evidence="1">
    <location>
        <begin position="39"/>
        <end position="48"/>
    </location>
</feature>
<dbReference type="SUPFAM" id="SSF56672">
    <property type="entry name" value="DNA/RNA polymerases"/>
    <property type="match status" value="1"/>
</dbReference>
<accession>A0A3Q7FKL7</accession>
<dbReference type="STRING" id="4081.A0A3Q7FKL7"/>
<dbReference type="Gramene" id="Solyc02g065085.1.1">
    <property type="protein sequence ID" value="Solyc02g065085.1.1"/>
    <property type="gene ID" value="Solyc02g065085.1"/>
</dbReference>
<dbReference type="PANTHER" id="PTHR11439:SF456">
    <property type="entry name" value="REVERSE TRANSCRIPTASE TY1_COPIA-TYPE DOMAIN-CONTAINING PROTEIN"/>
    <property type="match status" value="1"/>
</dbReference>
<reference evidence="3" key="2">
    <citation type="submission" date="2019-01" db="UniProtKB">
        <authorList>
            <consortium name="EnsemblPlants"/>
        </authorList>
    </citation>
    <scope>IDENTIFICATION</scope>
    <source>
        <strain evidence="3">cv. Heinz 1706</strain>
    </source>
</reference>
<feature type="region of interest" description="Disordered" evidence="1">
    <location>
        <begin position="39"/>
        <end position="96"/>
    </location>
</feature>
<protein>
    <recommendedName>
        <fullName evidence="2">Reverse transcriptase Ty1/copia-type domain-containing protein</fullName>
    </recommendedName>
</protein>
<reference evidence="3" key="1">
    <citation type="journal article" date="2012" name="Nature">
        <title>The tomato genome sequence provides insights into fleshy fruit evolution.</title>
        <authorList>
            <consortium name="Tomato Genome Consortium"/>
        </authorList>
    </citation>
    <scope>NUCLEOTIDE SEQUENCE [LARGE SCALE GENOMIC DNA]</scope>
    <source>
        <strain evidence="3">cv. Heinz 1706</strain>
    </source>
</reference>
<organism evidence="3">
    <name type="scientific">Solanum lycopersicum</name>
    <name type="common">Tomato</name>
    <name type="synonym">Lycopersicon esculentum</name>
    <dbReference type="NCBI Taxonomy" id="4081"/>
    <lineage>
        <taxon>Eukaryota</taxon>
        <taxon>Viridiplantae</taxon>
        <taxon>Streptophyta</taxon>
        <taxon>Embryophyta</taxon>
        <taxon>Tracheophyta</taxon>
        <taxon>Spermatophyta</taxon>
        <taxon>Magnoliopsida</taxon>
        <taxon>eudicotyledons</taxon>
        <taxon>Gunneridae</taxon>
        <taxon>Pentapetalae</taxon>
        <taxon>asterids</taxon>
        <taxon>lamiids</taxon>
        <taxon>Solanales</taxon>
        <taxon>Solanaceae</taxon>
        <taxon>Solanoideae</taxon>
        <taxon>Solaneae</taxon>
        <taxon>Solanum</taxon>
        <taxon>Solanum subgen. Lycopersicon</taxon>
    </lineage>
</organism>
<dbReference type="Proteomes" id="UP000004994">
    <property type="component" value="Chromosome 2"/>
</dbReference>
<dbReference type="AlphaFoldDB" id="A0A3Q7FKL7"/>
<dbReference type="InterPro" id="IPR043502">
    <property type="entry name" value="DNA/RNA_pol_sf"/>
</dbReference>
<dbReference type="InterPro" id="IPR013103">
    <property type="entry name" value="RVT_2"/>
</dbReference>
<dbReference type="CDD" id="cd09272">
    <property type="entry name" value="RNase_HI_RT_Ty1"/>
    <property type="match status" value="1"/>
</dbReference>
<dbReference type="InParanoid" id="A0A3Q7FKL7"/>
<evidence type="ECO:0000313" key="4">
    <source>
        <dbReference type="Proteomes" id="UP000004994"/>
    </source>
</evidence>
<sequence length="472" mass="52786">MAIENSSSEADGDNINGSGHVDTSRSISSFDSFDPLFLQNSDIPGSSHSRPHYEESESSALAAAAVSRYGSDSKQKQRSIVSSQADGDNINGSGHVDTSRSISSFDSFDPLFLQNSDIPGSSHSRPHYEESESSALAAAAVSRYGSDSKQKQRSIVSSRYDKFLPSSIHWIKIKFSRHDYSLFTKKVDQKIVMILVYVDDLIITGNDLQLIKESKNILQQNFKIKDLGELRYFLGIEFLRSSKGILMTQRKYILELISEWGLAGAKPAITPLEQHMKFTTSDYDKHLRKHDNNESDDPQLIDKHVYQRLVGKLLYVAVTRPDISYAVQTLSQFMHDPKQSHLEGALHVVRYLKGRPGLGILLSSKRDCTLRGFCDSDWASCAVTRKSVTGYCMKLGNSLISWKSKKQETISRSTAEAEYRSMASAVAEVIWLVGLLEEMNMKNLLCSWLLLLSTSNLSVLNKSNSRKIKSTK</sequence>
<feature type="compositionally biased region" description="Polar residues" evidence="1">
    <location>
        <begin position="78"/>
        <end position="92"/>
    </location>
</feature>
<dbReference type="EnsemblPlants" id="Solyc02g065085.1.1">
    <property type="protein sequence ID" value="Solyc02g065085.1.1"/>
    <property type="gene ID" value="Solyc02g065085.1"/>
</dbReference>
<dbReference type="Pfam" id="PF07727">
    <property type="entry name" value="RVT_2"/>
    <property type="match status" value="1"/>
</dbReference>
<name>A0A3Q7FKL7_SOLLC</name>
<feature type="domain" description="Reverse transcriptase Ty1/copia-type" evidence="2">
    <location>
        <begin position="176"/>
        <end position="273"/>
    </location>
</feature>
<dbReference type="PANTHER" id="PTHR11439">
    <property type="entry name" value="GAG-POL-RELATED RETROTRANSPOSON"/>
    <property type="match status" value="1"/>
</dbReference>
<evidence type="ECO:0000259" key="2">
    <source>
        <dbReference type="Pfam" id="PF07727"/>
    </source>
</evidence>